<keyword evidence="1" id="KW-1133">Transmembrane helix</keyword>
<evidence type="ECO:0000313" key="2">
    <source>
        <dbReference type="EMBL" id="OAT79952.1"/>
    </source>
</evidence>
<dbReference type="EMBL" id="LYVF01000185">
    <property type="protein sequence ID" value="OAT79952.1"/>
    <property type="molecule type" value="Genomic_DNA"/>
</dbReference>
<dbReference type="STRING" id="1838280.A6M21_14200"/>
<gene>
    <name evidence="2" type="ORF">A6M21_14200</name>
</gene>
<keyword evidence="3" id="KW-1185">Reference proteome</keyword>
<reference evidence="2 3" key="1">
    <citation type="submission" date="2016-04" db="EMBL/GenBank/DDBJ databases">
        <authorList>
            <person name="Evans L.H."/>
            <person name="Alamgir A."/>
            <person name="Owens N."/>
            <person name="Weber N.D."/>
            <person name="Virtaneva K."/>
            <person name="Barbian K."/>
            <person name="Babar A."/>
            <person name="Rosenke K."/>
        </authorList>
    </citation>
    <scope>NUCLEOTIDE SEQUENCE [LARGE SCALE GENOMIC DNA]</scope>
    <source>
        <strain evidence="2 3">LMa1</strain>
    </source>
</reference>
<sequence>MSVIIWIQALIFYAVGELSVKYVTGSKTLIMKYRNIVIRSIDGLGPIALSCKLQLSFKVSTVFIAPGSGSKGPGFTSRPFKFIITCKITSKSIPIPYAAVNGKCMPYILRAKK</sequence>
<protein>
    <submittedName>
        <fullName evidence="2">Uncharacterized protein</fullName>
    </submittedName>
</protein>
<name>A0A1B7LBQ2_9FIRM</name>
<evidence type="ECO:0000256" key="1">
    <source>
        <dbReference type="SAM" id="Phobius"/>
    </source>
</evidence>
<comment type="caution">
    <text evidence="2">The sequence shown here is derived from an EMBL/GenBank/DDBJ whole genome shotgun (WGS) entry which is preliminary data.</text>
</comment>
<organism evidence="2 3">
    <name type="scientific">Desulfotomaculum copahuensis</name>
    <dbReference type="NCBI Taxonomy" id="1838280"/>
    <lineage>
        <taxon>Bacteria</taxon>
        <taxon>Bacillati</taxon>
        <taxon>Bacillota</taxon>
        <taxon>Clostridia</taxon>
        <taxon>Eubacteriales</taxon>
        <taxon>Desulfotomaculaceae</taxon>
        <taxon>Desulfotomaculum</taxon>
    </lineage>
</organism>
<keyword evidence="1" id="KW-0472">Membrane</keyword>
<dbReference type="Proteomes" id="UP000078532">
    <property type="component" value="Unassembled WGS sequence"/>
</dbReference>
<accession>A0A1B7LBQ2</accession>
<proteinExistence type="predicted"/>
<evidence type="ECO:0000313" key="3">
    <source>
        <dbReference type="Proteomes" id="UP000078532"/>
    </source>
</evidence>
<dbReference type="AlphaFoldDB" id="A0A1B7LBQ2"/>
<keyword evidence="1" id="KW-0812">Transmembrane</keyword>
<feature type="transmembrane region" description="Helical" evidence="1">
    <location>
        <begin position="6"/>
        <end position="24"/>
    </location>
</feature>